<keyword evidence="2" id="KW-1185">Reference proteome</keyword>
<gene>
    <name evidence="1" type="ORF">Ciccas_013915</name>
</gene>
<dbReference type="EMBL" id="JBJKFK010007040">
    <property type="protein sequence ID" value="KAL3307568.1"/>
    <property type="molecule type" value="Genomic_DNA"/>
</dbReference>
<comment type="caution">
    <text evidence="1">The sequence shown here is derived from an EMBL/GenBank/DDBJ whole genome shotgun (WGS) entry which is preliminary data.</text>
</comment>
<sequence>MEEQIGHLNNSQFKTNVYHQYVMDQLAESIARNLNRSTDKSIDVSQELAKLSLPWSNLVQKVTLIMSNDENVFAGNEGKKKANEKSRHREACKGAQNSNASCWEWTLKEGLEDYYTFNRPDEGNNATGLKVQLRFYYELYKHGWYASMVYPISDNVTTALSS</sequence>
<dbReference type="AlphaFoldDB" id="A0ABD2PJC4"/>
<proteinExistence type="predicted"/>
<accession>A0ABD2PJC4</accession>
<organism evidence="1 2">
    <name type="scientific">Cichlidogyrus casuarinus</name>
    <dbReference type="NCBI Taxonomy" id="1844966"/>
    <lineage>
        <taxon>Eukaryota</taxon>
        <taxon>Metazoa</taxon>
        <taxon>Spiralia</taxon>
        <taxon>Lophotrochozoa</taxon>
        <taxon>Platyhelminthes</taxon>
        <taxon>Monogenea</taxon>
        <taxon>Monopisthocotylea</taxon>
        <taxon>Dactylogyridea</taxon>
        <taxon>Ancyrocephalidae</taxon>
        <taxon>Cichlidogyrus</taxon>
    </lineage>
</organism>
<protein>
    <submittedName>
        <fullName evidence="1">Uncharacterized protein</fullName>
    </submittedName>
</protein>
<evidence type="ECO:0000313" key="1">
    <source>
        <dbReference type="EMBL" id="KAL3307568.1"/>
    </source>
</evidence>
<name>A0ABD2PJC4_9PLAT</name>
<dbReference type="Proteomes" id="UP001626550">
    <property type="component" value="Unassembled WGS sequence"/>
</dbReference>
<reference evidence="1 2" key="1">
    <citation type="submission" date="2024-11" db="EMBL/GenBank/DDBJ databases">
        <title>Adaptive evolution of stress response genes in parasites aligns with host niche diversity.</title>
        <authorList>
            <person name="Hahn C."/>
            <person name="Resl P."/>
        </authorList>
    </citation>
    <scope>NUCLEOTIDE SEQUENCE [LARGE SCALE GENOMIC DNA]</scope>
    <source>
        <strain evidence="1">EGGRZ-B1_66</strain>
        <tissue evidence="1">Body</tissue>
    </source>
</reference>
<feature type="non-terminal residue" evidence="1">
    <location>
        <position position="162"/>
    </location>
</feature>
<evidence type="ECO:0000313" key="2">
    <source>
        <dbReference type="Proteomes" id="UP001626550"/>
    </source>
</evidence>